<keyword evidence="2" id="KW-0614">Plasmid</keyword>
<dbReference type="AlphaFoldDB" id="A0A4D8QRJ0"/>
<evidence type="ECO:0000313" key="3">
    <source>
        <dbReference type="Proteomes" id="UP000298774"/>
    </source>
</evidence>
<feature type="region of interest" description="Disordered" evidence="1">
    <location>
        <begin position="82"/>
        <end position="102"/>
    </location>
</feature>
<evidence type="ECO:0000313" key="2">
    <source>
        <dbReference type="EMBL" id="QCO13448.1"/>
    </source>
</evidence>
<reference evidence="2 3" key="1">
    <citation type="submission" date="2018-09" db="EMBL/GenBank/DDBJ databases">
        <title>Whole genome based analysis of evolution and adaptive divergence in Indian and Brazilian strains of Azospirillum brasilense.</title>
        <authorList>
            <person name="Singh C."/>
            <person name="Tripathi A.K."/>
        </authorList>
    </citation>
    <scope>NUCLEOTIDE SEQUENCE [LARGE SCALE GENOMIC DNA]</scope>
    <source>
        <strain evidence="2 3">MTCC4038</strain>
        <plasmid evidence="2 3">p4</plasmid>
    </source>
</reference>
<protein>
    <submittedName>
        <fullName evidence="2">Uncharacterized protein</fullName>
    </submittedName>
</protein>
<sequence length="102" mass="10643">MRSSGGTVVVSGPRHPIRSDGETARGQSVTFAGRLGALALWTVAGAGPMLWMTRLFHVAKVTLSPLGRGWPGGPVRGMRVSLRSAKAQPPHPNPLPGGERGL</sequence>
<dbReference type="EMBL" id="CP032343">
    <property type="protein sequence ID" value="QCO13448.1"/>
    <property type="molecule type" value="Genomic_DNA"/>
</dbReference>
<gene>
    <name evidence="2" type="ORF">D3868_31105</name>
</gene>
<geneLocation type="plasmid" evidence="2 3">
    <name>p4</name>
</geneLocation>
<evidence type="ECO:0000256" key="1">
    <source>
        <dbReference type="SAM" id="MobiDB-lite"/>
    </source>
</evidence>
<name>A0A4D8QRJ0_AZOBR</name>
<dbReference type="Proteomes" id="UP000298774">
    <property type="component" value="Plasmid p4"/>
</dbReference>
<accession>A0A4D8QRJ0</accession>
<feature type="region of interest" description="Disordered" evidence="1">
    <location>
        <begin position="1"/>
        <end position="25"/>
    </location>
</feature>
<organism evidence="2 3">
    <name type="scientific">Azospirillum brasilense</name>
    <dbReference type="NCBI Taxonomy" id="192"/>
    <lineage>
        <taxon>Bacteria</taxon>
        <taxon>Pseudomonadati</taxon>
        <taxon>Pseudomonadota</taxon>
        <taxon>Alphaproteobacteria</taxon>
        <taxon>Rhodospirillales</taxon>
        <taxon>Azospirillaceae</taxon>
        <taxon>Azospirillum</taxon>
    </lineage>
</organism>
<proteinExistence type="predicted"/>